<accession>A0AB36NXA5</accession>
<dbReference type="Pfam" id="PF13602">
    <property type="entry name" value="ADH_zinc_N_2"/>
    <property type="match status" value="1"/>
</dbReference>
<dbReference type="InterPro" id="IPR011032">
    <property type="entry name" value="GroES-like_sf"/>
</dbReference>
<dbReference type="PANTHER" id="PTHR43482:SF1">
    <property type="entry name" value="PROTEIN AST1-RELATED"/>
    <property type="match status" value="1"/>
</dbReference>
<reference evidence="3 4" key="2">
    <citation type="submission" date="2016-11" db="EMBL/GenBank/DDBJ databases">
        <authorList>
            <person name="Varghese N."/>
            <person name="Submissions S."/>
        </authorList>
    </citation>
    <scope>NUCLEOTIDE SEQUENCE [LARGE SCALE GENOMIC DNA]</scope>
    <source>
        <strain evidence="3 4">DSM 6368</strain>
    </source>
</reference>
<evidence type="ECO:0000313" key="3">
    <source>
        <dbReference type="EMBL" id="SHN18689.1"/>
    </source>
</evidence>
<dbReference type="CDD" id="cd05289">
    <property type="entry name" value="MDR_like_2"/>
    <property type="match status" value="1"/>
</dbReference>
<dbReference type="InterPro" id="IPR036291">
    <property type="entry name" value="NAD(P)-bd_dom_sf"/>
</dbReference>
<evidence type="ECO:0000313" key="5">
    <source>
        <dbReference type="Proteomes" id="UP000198431"/>
    </source>
</evidence>
<evidence type="ECO:0000313" key="2">
    <source>
        <dbReference type="EMBL" id="OXB00893.1"/>
    </source>
</evidence>
<dbReference type="Gene3D" id="3.90.180.10">
    <property type="entry name" value="Medium-chain alcohol dehydrogenases, catalytic domain"/>
    <property type="match status" value="1"/>
</dbReference>
<dbReference type="InterPro" id="IPR013154">
    <property type="entry name" value="ADH-like_N"/>
</dbReference>
<dbReference type="Proteomes" id="UP000198431">
    <property type="component" value="Unassembled WGS sequence"/>
</dbReference>
<sequence>MKAIVYKNNEFILEEVVAPIPQENQIQVKIIASGFNPVDYQMTEGGSEKKYLHSPILGREFSGIVTAIGKKVTSFKIGDAVFSGSGSMGSNGTYAEFICIPEEIAVHLPKNISFEEAAGIPSSGLTALQCLNRMQAFKTDSILITGAAGGVGNLLVKLLIANGYHNFIVTAGNDQSIASLIEMGVKRNQIINYKIDSIEETALRLNAAKKFDFVIDLVGNAIADIVVKLLKTNGTYLDVTAFTTKYSREILFGKGATIMNISNYTYGLEKRYDYYKNGLEQLKGLLEKQLIKPPVINVIGPLEVATIKKAHQMLRENKTEGKKLIMKIN</sequence>
<dbReference type="InterPro" id="IPR020843">
    <property type="entry name" value="ER"/>
</dbReference>
<name>A0AB36NXA5_9FLAO</name>
<dbReference type="PANTHER" id="PTHR43482">
    <property type="entry name" value="PROTEIN AST1-RELATED"/>
    <property type="match status" value="1"/>
</dbReference>
<feature type="domain" description="Enoyl reductase (ER)" evidence="1">
    <location>
        <begin position="7"/>
        <end position="325"/>
    </location>
</feature>
<dbReference type="EMBL" id="FRBX01000008">
    <property type="protein sequence ID" value="SHN18689.1"/>
    <property type="molecule type" value="Genomic_DNA"/>
</dbReference>
<dbReference type="Gene3D" id="3.40.50.720">
    <property type="entry name" value="NAD(P)-binding Rossmann-like Domain"/>
    <property type="match status" value="1"/>
</dbReference>
<dbReference type="AlphaFoldDB" id="A0AB36NXA5"/>
<evidence type="ECO:0000259" key="1">
    <source>
        <dbReference type="SMART" id="SM00829"/>
    </source>
</evidence>
<dbReference type="GO" id="GO:0016491">
    <property type="term" value="F:oxidoreductase activity"/>
    <property type="evidence" value="ECO:0007669"/>
    <property type="project" value="InterPro"/>
</dbReference>
<evidence type="ECO:0000313" key="4">
    <source>
        <dbReference type="Proteomes" id="UP000184216"/>
    </source>
</evidence>
<organism evidence="2 5">
    <name type="scientific">Flavobacterium pectinovorum</name>
    <dbReference type="NCBI Taxonomy" id="29533"/>
    <lineage>
        <taxon>Bacteria</taxon>
        <taxon>Pseudomonadati</taxon>
        <taxon>Bacteroidota</taxon>
        <taxon>Flavobacteriia</taxon>
        <taxon>Flavobacteriales</taxon>
        <taxon>Flavobacteriaceae</taxon>
        <taxon>Flavobacterium</taxon>
    </lineage>
</organism>
<dbReference type="SMART" id="SM00829">
    <property type="entry name" value="PKS_ER"/>
    <property type="match status" value="1"/>
</dbReference>
<dbReference type="Proteomes" id="UP000184216">
    <property type="component" value="Unassembled WGS sequence"/>
</dbReference>
<dbReference type="RefSeq" id="WP_073398157.1">
    <property type="nucleotide sequence ID" value="NZ_FRBX01000008.1"/>
</dbReference>
<dbReference type="SUPFAM" id="SSF51735">
    <property type="entry name" value="NAD(P)-binding Rossmann-fold domains"/>
    <property type="match status" value="1"/>
</dbReference>
<reference evidence="2 5" key="1">
    <citation type="submission" date="2016-11" db="EMBL/GenBank/DDBJ databases">
        <title>Whole genomes of Flavobacteriaceae.</title>
        <authorList>
            <person name="Stine C."/>
            <person name="Li C."/>
            <person name="Tadesse D."/>
        </authorList>
    </citation>
    <scope>NUCLEOTIDE SEQUENCE [LARGE SCALE GENOMIC DNA]</scope>
    <source>
        <strain evidence="2 5">ATCC 19366</strain>
    </source>
</reference>
<dbReference type="Pfam" id="PF08240">
    <property type="entry name" value="ADH_N"/>
    <property type="match status" value="1"/>
</dbReference>
<dbReference type="EMBL" id="MUHB01000020">
    <property type="protein sequence ID" value="OXB00893.1"/>
    <property type="molecule type" value="Genomic_DNA"/>
</dbReference>
<dbReference type="SUPFAM" id="SSF50129">
    <property type="entry name" value="GroES-like"/>
    <property type="match status" value="1"/>
</dbReference>
<gene>
    <name evidence="2" type="ORF">B0A72_19200</name>
    <name evidence="3" type="ORF">SAMN05444387_4539</name>
</gene>
<proteinExistence type="predicted"/>
<keyword evidence="4" id="KW-1185">Reference proteome</keyword>
<comment type="caution">
    <text evidence="2">The sequence shown here is derived from an EMBL/GenBank/DDBJ whole genome shotgun (WGS) entry which is preliminary data.</text>
</comment>
<protein>
    <submittedName>
        <fullName evidence="2">Alcohol dehydrogenase</fullName>
    </submittedName>
    <submittedName>
        <fullName evidence="3">NADPH:quinone reductase</fullName>
    </submittedName>
</protein>
<dbReference type="InterPro" id="IPR052585">
    <property type="entry name" value="Lipid_raft_assoc_Zn_ADH"/>
</dbReference>